<gene>
    <name evidence="3" type="ORF">FCL54_16055</name>
</gene>
<evidence type="ECO:0000259" key="1">
    <source>
        <dbReference type="Pfam" id="PF00557"/>
    </source>
</evidence>
<feature type="domain" description="Peptidase M24" evidence="1">
    <location>
        <begin position="164"/>
        <end position="373"/>
    </location>
</feature>
<dbReference type="InterPro" id="IPR000994">
    <property type="entry name" value="Pept_M24"/>
</dbReference>
<evidence type="ECO:0000259" key="2">
    <source>
        <dbReference type="Pfam" id="PF01321"/>
    </source>
</evidence>
<evidence type="ECO:0000313" key="3">
    <source>
        <dbReference type="EMBL" id="TLS36150.1"/>
    </source>
</evidence>
<dbReference type="Gene3D" id="3.90.230.10">
    <property type="entry name" value="Creatinase/methionine aminopeptidase superfamily"/>
    <property type="match status" value="1"/>
</dbReference>
<dbReference type="Pfam" id="PF00557">
    <property type="entry name" value="Peptidase_M24"/>
    <property type="match status" value="1"/>
</dbReference>
<dbReference type="Pfam" id="PF01321">
    <property type="entry name" value="Creatinase_N"/>
    <property type="match status" value="1"/>
</dbReference>
<keyword evidence="4" id="KW-1185">Reference proteome</keyword>
<dbReference type="SUPFAM" id="SSF55920">
    <property type="entry name" value="Creatinase/aminopeptidase"/>
    <property type="match status" value="1"/>
</dbReference>
<dbReference type="InterPro" id="IPR029149">
    <property type="entry name" value="Creatin/AminoP/Spt16_N"/>
</dbReference>
<dbReference type="EMBL" id="SWLG01000012">
    <property type="protein sequence ID" value="TLS36150.1"/>
    <property type="molecule type" value="Genomic_DNA"/>
</dbReference>
<dbReference type="InterPro" id="IPR050659">
    <property type="entry name" value="Peptidase_M24B"/>
</dbReference>
<dbReference type="AlphaFoldDB" id="A0A5R9F145"/>
<dbReference type="InterPro" id="IPR036005">
    <property type="entry name" value="Creatinase/aminopeptidase-like"/>
</dbReference>
<feature type="domain" description="Creatinase N-terminal" evidence="2">
    <location>
        <begin position="12"/>
        <end position="157"/>
    </location>
</feature>
<name>A0A5R9F145_9BACL</name>
<dbReference type="Proteomes" id="UP000308230">
    <property type="component" value="Unassembled WGS sequence"/>
</dbReference>
<dbReference type="CDD" id="cd01066">
    <property type="entry name" value="APP_MetAP"/>
    <property type="match status" value="1"/>
</dbReference>
<dbReference type="PANTHER" id="PTHR46112">
    <property type="entry name" value="AMINOPEPTIDASE"/>
    <property type="match status" value="1"/>
</dbReference>
<proteinExistence type="predicted"/>
<dbReference type="SUPFAM" id="SSF53092">
    <property type="entry name" value="Creatinase/prolidase N-terminal domain"/>
    <property type="match status" value="1"/>
</dbReference>
<sequence>MVSFELREFQERIQRTKRRMIEQGIDVLLITDPANMNYISGYDGWSFYVDQMVVLIIDEEQPLWIGRKMDANGAKATTWLYHENIIPYSDDYVHSSTKHPMDFVAEILVQIGQGNRTIGVEMGAYYFTALAYERLKQGLPNAKWKDATLLINHVRIIKSPQEIEYIRKAAKIVEKAMKKGIEAIAEGVRECDVVAEIYQKLISGTPEFGGDYPAIVPMLPSGENTSTPHLTWTDKKYRNKDMVIIELAGCYKRYHAPLARTVSIGPPSEQMKDLSKVVVEGLNNALDFVKPGVTCEEVEEVWRNTISKYGIIKDSRIGYSMGLNYPPDWGEHTASIRNGDKTVLKPNMTFHMIPGIWYDDHGVEISESFLVTDKGCEVLADFPRELITTQNLMVVGNMETGTIPHGEIS</sequence>
<organism evidence="3 4">
    <name type="scientific">Exobacillus caeni</name>
    <dbReference type="NCBI Taxonomy" id="2574798"/>
    <lineage>
        <taxon>Bacteria</taxon>
        <taxon>Bacillati</taxon>
        <taxon>Bacillota</taxon>
        <taxon>Bacilli</taxon>
        <taxon>Bacillales</taxon>
        <taxon>Guptibacillaceae</taxon>
        <taxon>Exobacillus</taxon>
    </lineage>
</organism>
<accession>A0A5R9F145</accession>
<dbReference type="InterPro" id="IPR000587">
    <property type="entry name" value="Creatinase_N"/>
</dbReference>
<comment type="caution">
    <text evidence="3">The sequence shown here is derived from an EMBL/GenBank/DDBJ whole genome shotgun (WGS) entry which is preliminary data.</text>
</comment>
<dbReference type="PANTHER" id="PTHR46112:SF2">
    <property type="entry name" value="XAA-PRO AMINOPEPTIDASE P-RELATED"/>
    <property type="match status" value="1"/>
</dbReference>
<protein>
    <submittedName>
        <fullName evidence="3">M24 family metallopeptidase</fullName>
    </submittedName>
</protein>
<reference evidence="3 4" key="1">
    <citation type="submission" date="2019-04" db="EMBL/GenBank/DDBJ databases">
        <title>Bacillus caeni sp. nov., a bacterium isolated from mangrove sediment.</title>
        <authorList>
            <person name="Huang H."/>
            <person name="Mo K."/>
            <person name="Hu Y."/>
        </authorList>
    </citation>
    <scope>NUCLEOTIDE SEQUENCE [LARGE SCALE GENOMIC DNA]</scope>
    <source>
        <strain evidence="3 4">HB172195</strain>
    </source>
</reference>
<evidence type="ECO:0000313" key="4">
    <source>
        <dbReference type="Proteomes" id="UP000308230"/>
    </source>
</evidence>
<dbReference type="Gene3D" id="3.40.350.10">
    <property type="entry name" value="Creatinase/prolidase N-terminal domain"/>
    <property type="match status" value="1"/>
</dbReference>
<dbReference type="RefSeq" id="WP_138127760.1">
    <property type="nucleotide sequence ID" value="NZ_SWLG01000012.1"/>
</dbReference>
<dbReference type="OrthoDB" id="9761809at2"/>